<dbReference type="EMBL" id="JBJUIK010000011">
    <property type="protein sequence ID" value="KAL3514042.1"/>
    <property type="molecule type" value="Genomic_DNA"/>
</dbReference>
<proteinExistence type="predicted"/>
<accession>A0ABD2Z6N9</accession>
<evidence type="ECO:0000256" key="1">
    <source>
        <dbReference type="SAM" id="Coils"/>
    </source>
</evidence>
<name>A0ABD2Z6N9_9GENT</name>
<sequence length="271" mass="30739">MKKWEMKNMEIQLSALMAHSIRQKSMTAPKAQESDRLKSTISVQGWGSDYSVDIDLATSYEVNNRLRGSLEFTESSIFELKLEVSTLQSQADEIERNYVKEIRETSLCRSDPFASGAGFDVEVCEPEIMLHNFSIPPLVSQETDSIDAIDAIKEHILDIIRVLDGAKVEKEGLARKMGQMECYYEALIQELEENQNQMVGDLRILRNDHSTCLYEISTTKADVESNEQILQFAEERHGCDAVNKELEGRATTSEAAFRRARLNYSIAVDKL</sequence>
<keyword evidence="3" id="KW-1185">Reference proteome</keyword>
<keyword evidence="1" id="KW-0175">Coiled coil</keyword>
<dbReference type="AlphaFoldDB" id="A0ABD2Z6N9"/>
<dbReference type="Proteomes" id="UP001630127">
    <property type="component" value="Unassembled WGS sequence"/>
</dbReference>
<organism evidence="2 3">
    <name type="scientific">Cinchona calisaya</name>
    <dbReference type="NCBI Taxonomy" id="153742"/>
    <lineage>
        <taxon>Eukaryota</taxon>
        <taxon>Viridiplantae</taxon>
        <taxon>Streptophyta</taxon>
        <taxon>Embryophyta</taxon>
        <taxon>Tracheophyta</taxon>
        <taxon>Spermatophyta</taxon>
        <taxon>Magnoliopsida</taxon>
        <taxon>eudicotyledons</taxon>
        <taxon>Gunneridae</taxon>
        <taxon>Pentapetalae</taxon>
        <taxon>asterids</taxon>
        <taxon>lamiids</taxon>
        <taxon>Gentianales</taxon>
        <taxon>Rubiaceae</taxon>
        <taxon>Cinchonoideae</taxon>
        <taxon>Cinchoneae</taxon>
        <taxon>Cinchona</taxon>
    </lineage>
</organism>
<reference evidence="2 3" key="1">
    <citation type="submission" date="2024-11" db="EMBL/GenBank/DDBJ databases">
        <title>A near-complete genome assembly of Cinchona calisaya.</title>
        <authorList>
            <person name="Lian D.C."/>
            <person name="Zhao X.W."/>
            <person name="Wei L."/>
        </authorList>
    </citation>
    <scope>NUCLEOTIDE SEQUENCE [LARGE SCALE GENOMIC DNA]</scope>
    <source>
        <tissue evidence="2">Nenye</tissue>
    </source>
</reference>
<protein>
    <submittedName>
        <fullName evidence="2">Uncharacterized protein</fullName>
    </submittedName>
</protein>
<feature type="coiled-coil region" evidence="1">
    <location>
        <begin position="77"/>
        <end position="104"/>
    </location>
</feature>
<dbReference type="PANTHER" id="PTHR34452:SF1">
    <property type="entry name" value="SPORULATION-SPECIFIC PROTEIN"/>
    <property type="match status" value="1"/>
</dbReference>
<dbReference type="PANTHER" id="PTHR34452">
    <property type="entry name" value="MYOSIN HEAVY CHAIN-RELATED PROTEIN"/>
    <property type="match status" value="1"/>
</dbReference>
<comment type="caution">
    <text evidence="2">The sequence shown here is derived from an EMBL/GenBank/DDBJ whole genome shotgun (WGS) entry which is preliminary data.</text>
</comment>
<gene>
    <name evidence="2" type="ORF">ACH5RR_026759</name>
</gene>
<evidence type="ECO:0000313" key="2">
    <source>
        <dbReference type="EMBL" id="KAL3514042.1"/>
    </source>
</evidence>
<evidence type="ECO:0000313" key="3">
    <source>
        <dbReference type="Proteomes" id="UP001630127"/>
    </source>
</evidence>